<dbReference type="EMBL" id="AMZH03006322">
    <property type="protein sequence ID" value="RRT64117.1"/>
    <property type="molecule type" value="Genomic_DNA"/>
</dbReference>
<evidence type="ECO:0000313" key="2">
    <source>
        <dbReference type="EMBL" id="RRT64117.1"/>
    </source>
</evidence>
<comment type="caution">
    <text evidence="2">The sequence shown here is derived from an EMBL/GenBank/DDBJ whole genome shotgun (WGS) entry which is preliminary data.</text>
</comment>
<proteinExistence type="predicted"/>
<dbReference type="Proteomes" id="UP000287651">
    <property type="component" value="Unassembled WGS sequence"/>
</dbReference>
<sequence>MTGGRLGTLIRRGKALTLISQLKNSSPRVPYGGFSSPALPPPARFGGSGSHREGFLSRFASFYGFKSMRKTTRYRTVPLKIDRRWSISTVGHPIGEEIDCWRSIERVSGRLRKKKGRIRGNEEKKKRRRKNTSPAPPRPCSSAVAARGSPARGERLR</sequence>
<gene>
    <name evidence="2" type="ORF">B296_00042135</name>
</gene>
<accession>A0A426ZJF6</accession>
<feature type="region of interest" description="Disordered" evidence="1">
    <location>
        <begin position="112"/>
        <end position="157"/>
    </location>
</feature>
<name>A0A426ZJF6_ENSVE</name>
<evidence type="ECO:0000256" key="1">
    <source>
        <dbReference type="SAM" id="MobiDB-lite"/>
    </source>
</evidence>
<reference evidence="2 3" key="1">
    <citation type="journal article" date="2014" name="Agronomy (Basel)">
        <title>A Draft Genome Sequence for Ensete ventricosum, the Drought-Tolerant Tree Against Hunger.</title>
        <authorList>
            <person name="Harrison J."/>
            <person name="Moore K.A."/>
            <person name="Paszkiewicz K."/>
            <person name="Jones T."/>
            <person name="Grant M."/>
            <person name="Ambacheew D."/>
            <person name="Muzemil S."/>
            <person name="Studholme D.J."/>
        </authorList>
    </citation>
    <scope>NUCLEOTIDE SEQUENCE [LARGE SCALE GENOMIC DNA]</scope>
</reference>
<evidence type="ECO:0000313" key="3">
    <source>
        <dbReference type="Proteomes" id="UP000287651"/>
    </source>
</evidence>
<dbReference type="AlphaFoldDB" id="A0A426ZJF6"/>
<protein>
    <submittedName>
        <fullName evidence="2">Uncharacterized protein</fullName>
    </submittedName>
</protein>
<organism evidence="2 3">
    <name type="scientific">Ensete ventricosum</name>
    <name type="common">Abyssinian banana</name>
    <name type="synonym">Musa ensete</name>
    <dbReference type="NCBI Taxonomy" id="4639"/>
    <lineage>
        <taxon>Eukaryota</taxon>
        <taxon>Viridiplantae</taxon>
        <taxon>Streptophyta</taxon>
        <taxon>Embryophyta</taxon>
        <taxon>Tracheophyta</taxon>
        <taxon>Spermatophyta</taxon>
        <taxon>Magnoliopsida</taxon>
        <taxon>Liliopsida</taxon>
        <taxon>Zingiberales</taxon>
        <taxon>Musaceae</taxon>
        <taxon>Ensete</taxon>
    </lineage>
</organism>